<evidence type="ECO:0000256" key="1">
    <source>
        <dbReference type="ARBA" id="ARBA00022737"/>
    </source>
</evidence>
<dbReference type="InterPro" id="IPR050964">
    <property type="entry name" value="Striated_Muscle_Regulatory"/>
</dbReference>
<evidence type="ECO:0000256" key="2">
    <source>
        <dbReference type="SAM" id="MobiDB-lite"/>
    </source>
</evidence>
<dbReference type="InterPro" id="IPR003599">
    <property type="entry name" value="Ig_sub"/>
</dbReference>
<proteinExistence type="predicted"/>
<dbReference type="SMART" id="SM00408">
    <property type="entry name" value="IGc2"/>
    <property type="match status" value="2"/>
</dbReference>
<evidence type="ECO:0000259" key="3">
    <source>
        <dbReference type="PROSITE" id="PS50835"/>
    </source>
</evidence>
<protein>
    <recommendedName>
        <fullName evidence="6">Ig-like and fibronectin type-III domain-containing protein C25G4.10</fullName>
    </recommendedName>
</protein>
<sequence length="1753" mass="189142">MFQASNIYATLESQRGNCPSGLVRAPLVSTGDVLLCRHIGSFRAILVRGPRLGDSVYRKGGSRLGNFGYRKGGSRLGDSGYRKGGSRLGDSGYRKEGSRLGDSGYRKGGSRLGNFGYRKGGSRLGNFGYRKGGSRLGDSGYRKGGSRLGDSGYRKEGSRLGDSGGSRLGDSGYRQGALGWGTLVTGKGALGWGTLVQGQGVRGWGTLVQDQGVLCWGALAGDSGYRKEGSRLGDSGSRLGILARSKKCVNSLVCVRWVLVVFKYRPQFPLQPIACRRQFGSYSLQMRNALVECFLLGDNKLSLLAPRYLLLTSQSSLVLSPLFTTGTCPLSTTRNCRLSTESLRAKPEMSVPCLSQSGSRALLGPRSANLSYMLKVISLDELEDVSPHLRGGRVEKKLGKNPVHPTEIRTSISPSPVVELNTTSALANHAFEAGDPDFIAGDRHTGSILGDRDTGSILSDRGTGSILSDRGTGSILSDRDAGSILSDRDAGSILGDRDTGSILSDRGTGSILSDRDAGSILSDRDAGSILSDRDAGSILSDRDAGSILCDRGTGSIPGRLLTIATMAQGSKYFPYDQSYDYRINIAIGRLRASLAPGIVSHVVCCVAGLPSTRDRLPSTRDSITHPVHVYEGDDALITCVVRDVGDNNIMWKKEDRERHIMRVLTADETRVTSDKRFDVLHDGGGDVWVLVIRTAKPTDSGVYVCEVNSKPIVRSFHKLSVLSRALLPPDNATEPLPYETQSGEAPKNHNYTDCCVSSNVSSNCFGFCNIQSILEGNTGKDPENCEADFPAIVKCMADGRNHIPCCIQEGVPDICQDVCRGEYTTITENIKTHFSCSAYTEQTLACIMEGVEILPSPPLNLEVEALSDSSFKVSWQPPQVNKATLTEYVVNVTALLSFDQDEEIVSQEEQDSYAAAADSYALAAARLRGTGEDGNDTGIALKPPTTDVFVVSDLKPPTTNVKTMGETLQVKVPGTYNFTLVNNLKPFTMYEIFVTARNIHGSSLSSYSVRTLTLTPGRLKSSQVAEAPELPDIRSCCVKKGITHPTCVDKLCDPALSDITEVTDLMICAPWAADTFSCLTNGVDHTGCCKARGLPQQCQELCAGNITQIDFSYFKCLKYMNDYTNCLLQGYGVLPSAPTQLHISNIDVNFVILHWEAPLTLGDTVKHYNLHYRQMGLEDMSYKSISMVHSPYILENLISDSMYEVFVEAVNIHGVGEPSSRAVFQTSSQLDQEKIEEASAYNLTACCLAADLTAVCMPLCSYNANMSDIKSLAGMCAGELNKLVRCGAGGRNHGDCCTRRGVPSSCLSICSGVIVDSLIVTATSCIPFIGNIVQCFEEGTGILPGPVTELHATSVTNTSVTLQWEPPSDSNASDYVIHYKKVDNITMHETVLAIDSTQNATSTISVVQGLDGGALYSFFVVSRNIHGTSLPSSVLMINVTNTDLGEKGVPSLTSPPHSLAVSAHSATWVTISWQPPEFSHPSEKLVYKLYHKSTADSSFQTVETSVTSHMVEGLSPNTQYIIYVTAVSKNGQSLPSETLIAWTDPAYPAFVEVHILQRARPDFHGTAIGPNIARDRVVLHQTATSPSIPPTVHPINLVMEGSSMTILCIAMGTPMPTISLYISGRLVRQETTRHMVTVVHNVTKDMDQISCYADNGYGTPMQASRKITISPSGITMAALGDSVVLECQVDAHPEPKMLFWRDQNGRVPVIQGGKYDINNMKAKDLLLGPGQVDLSQNRGSLSTADINPLFGDY</sequence>
<keyword evidence="1" id="KW-0677">Repeat</keyword>
<evidence type="ECO:0000313" key="5">
    <source>
        <dbReference type="EMBL" id="CAD7400362.1"/>
    </source>
</evidence>
<feature type="domain" description="Fibronectin type-III" evidence="4">
    <location>
        <begin position="1455"/>
        <end position="1546"/>
    </location>
</feature>
<dbReference type="InterPro" id="IPR036116">
    <property type="entry name" value="FN3_sf"/>
</dbReference>
<dbReference type="InterPro" id="IPR013106">
    <property type="entry name" value="Ig_V-set"/>
</dbReference>
<evidence type="ECO:0008006" key="6">
    <source>
        <dbReference type="Google" id="ProtNLM"/>
    </source>
</evidence>
<feature type="domain" description="Fibronectin type-III" evidence="4">
    <location>
        <begin position="857"/>
        <end position="957"/>
    </location>
</feature>
<dbReference type="PROSITE" id="PS50853">
    <property type="entry name" value="FN3"/>
    <property type="match status" value="4"/>
</dbReference>
<dbReference type="InterPro" id="IPR036179">
    <property type="entry name" value="Ig-like_dom_sf"/>
</dbReference>
<dbReference type="PANTHER" id="PTHR13817">
    <property type="entry name" value="TITIN"/>
    <property type="match status" value="1"/>
</dbReference>
<dbReference type="SMART" id="SM00060">
    <property type="entry name" value="FN3"/>
    <property type="match status" value="4"/>
</dbReference>
<dbReference type="InterPro" id="IPR007110">
    <property type="entry name" value="Ig-like_dom"/>
</dbReference>
<dbReference type="SUPFAM" id="SSF49265">
    <property type="entry name" value="Fibronectin type III"/>
    <property type="match status" value="2"/>
</dbReference>
<dbReference type="EMBL" id="OD001039">
    <property type="protein sequence ID" value="CAD7400362.1"/>
    <property type="molecule type" value="Genomic_DNA"/>
</dbReference>
<reference evidence="5" key="1">
    <citation type="submission" date="2020-11" db="EMBL/GenBank/DDBJ databases">
        <authorList>
            <person name="Tran Van P."/>
        </authorList>
    </citation>
    <scope>NUCLEOTIDE SEQUENCE</scope>
</reference>
<dbReference type="PANTHER" id="PTHR13817:SF155">
    <property type="entry name" value="IG-LIKE AND FIBRONECTIN TYPE-III DOMAIN-CONTAINING PROTEIN C25G4.10"/>
    <property type="match status" value="1"/>
</dbReference>
<dbReference type="InterPro" id="IPR013783">
    <property type="entry name" value="Ig-like_fold"/>
</dbReference>
<feature type="domain" description="Fibronectin type-III" evidence="4">
    <location>
        <begin position="1346"/>
        <end position="1445"/>
    </location>
</feature>
<name>A0A7R9GXW4_TIMPO</name>
<dbReference type="InterPro" id="IPR003598">
    <property type="entry name" value="Ig_sub2"/>
</dbReference>
<dbReference type="PROSITE" id="PS50835">
    <property type="entry name" value="IG_LIKE"/>
    <property type="match status" value="2"/>
</dbReference>
<feature type="region of interest" description="Disordered" evidence="2">
    <location>
        <begin position="76"/>
        <end position="105"/>
    </location>
</feature>
<organism evidence="5">
    <name type="scientific">Timema poppense</name>
    <name type="common">Walking stick</name>
    <dbReference type="NCBI Taxonomy" id="170557"/>
    <lineage>
        <taxon>Eukaryota</taxon>
        <taxon>Metazoa</taxon>
        <taxon>Ecdysozoa</taxon>
        <taxon>Arthropoda</taxon>
        <taxon>Hexapoda</taxon>
        <taxon>Insecta</taxon>
        <taxon>Pterygota</taxon>
        <taxon>Neoptera</taxon>
        <taxon>Polyneoptera</taxon>
        <taxon>Phasmatodea</taxon>
        <taxon>Timematodea</taxon>
        <taxon>Timematoidea</taxon>
        <taxon>Timematidae</taxon>
        <taxon>Timema</taxon>
    </lineage>
</organism>
<dbReference type="Pfam" id="PF00041">
    <property type="entry name" value="fn3"/>
    <property type="match status" value="4"/>
</dbReference>
<dbReference type="CDD" id="cd00063">
    <property type="entry name" value="FN3"/>
    <property type="match status" value="4"/>
</dbReference>
<dbReference type="Gene3D" id="2.60.40.10">
    <property type="entry name" value="Immunoglobulins"/>
    <property type="match status" value="6"/>
</dbReference>
<dbReference type="Pfam" id="PF07686">
    <property type="entry name" value="V-set"/>
    <property type="match status" value="1"/>
</dbReference>
<accession>A0A7R9GXW4</accession>
<dbReference type="SUPFAM" id="SSF48726">
    <property type="entry name" value="Immunoglobulin"/>
    <property type="match status" value="2"/>
</dbReference>
<feature type="domain" description="Fibronectin type-III" evidence="4">
    <location>
        <begin position="1137"/>
        <end position="1229"/>
    </location>
</feature>
<feature type="region of interest" description="Disordered" evidence="2">
    <location>
        <begin position="138"/>
        <end position="167"/>
    </location>
</feature>
<feature type="domain" description="Ig-like" evidence="3">
    <location>
        <begin position="1586"/>
        <end position="1668"/>
    </location>
</feature>
<dbReference type="Pfam" id="PF01682">
    <property type="entry name" value="DB"/>
    <property type="match status" value="3"/>
</dbReference>
<gene>
    <name evidence="5" type="ORF">TPSB3V08_LOCUS2590</name>
</gene>
<dbReference type="SMART" id="SM00409">
    <property type="entry name" value="IG"/>
    <property type="match status" value="2"/>
</dbReference>
<dbReference type="InterPro" id="IPR002602">
    <property type="entry name" value="DB"/>
</dbReference>
<dbReference type="InterPro" id="IPR003961">
    <property type="entry name" value="FN3_dom"/>
</dbReference>
<feature type="domain" description="Ig-like" evidence="3">
    <location>
        <begin position="617"/>
        <end position="720"/>
    </location>
</feature>
<evidence type="ECO:0000259" key="4">
    <source>
        <dbReference type="PROSITE" id="PS50853"/>
    </source>
</evidence>